<organism evidence="3 4">
    <name type="scientific">Ladona fulva</name>
    <name type="common">Scarce chaser dragonfly</name>
    <name type="synonym">Libellula fulva</name>
    <dbReference type="NCBI Taxonomy" id="123851"/>
    <lineage>
        <taxon>Eukaryota</taxon>
        <taxon>Metazoa</taxon>
        <taxon>Ecdysozoa</taxon>
        <taxon>Arthropoda</taxon>
        <taxon>Hexapoda</taxon>
        <taxon>Insecta</taxon>
        <taxon>Pterygota</taxon>
        <taxon>Palaeoptera</taxon>
        <taxon>Odonata</taxon>
        <taxon>Epiprocta</taxon>
        <taxon>Anisoptera</taxon>
        <taxon>Libelluloidea</taxon>
        <taxon>Libellulidae</taxon>
        <taxon>Ladona</taxon>
    </lineage>
</organism>
<evidence type="ECO:0000313" key="4">
    <source>
        <dbReference type="Proteomes" id="UP000792457"/>
    </source>
</evidence>
<evidence type="ECO:0000313" key="3">
    <source>
        <dbReference type="EMBL" id="KAG8223407.1"/>
    </source>
</evidence>
<name>A0A8K0JWY4_LADFU</name>
<feature type="region of interest" description="Disordered" evidence="1">
    <location>
        <begin position="17"/>
        <end position="52"/>
    </location>
</feature>
<dbReference type="EMBL" id="KZ308159">
    <property type="protein sequence ID" value="KAG8223407.1"/>
    <property type="molecule type" value="Genomic_DNA"/>
</dbReference>
<sequence length="103" mass="11469">MSGRPRCVTCSQRCPRGHRRTTLPPATGNSSAIFHENSSLATPKKSNSHSRGWSNWGPLCGSNERTYESWCHMLKDACATGFVISTKHRGPCESDGRCCRHYK</sequence>
<feature type="domain" description="Kazal-like" evidence="2">
    <location>
        <begin position="55"/>
        <end position="94"/>
    </location>
</feature>
<accession>A0A8K0JWY4</accession>
<evidence type="ECO:0000256" key="1">
    <source>
        <dbReference type="SAM" id="MobiDB-lite"/>
    </source>
</evidence>
<dbReference type="OrthoDB" id="192611at2759"/>
<comment type="caution">
    <text evidence="3">The sequence shown here is derived from an EMBL/GenBank/DDBJ whole genome shotgun (WGS) entry which is preliminary data.</text>
</comment>
<dbReference type="InterPro" id="IPR036058">
    <property type="entry name" value="Kazal_dom_sf"/>
</dbReference>
<dbReference type="InterPro" id="IPR002350">
    <property type="entry name" value="Kazal_dom"/>
</dbReference>
<reference evidence="3" key="2">
    <citation type="submission" date="2017-10" db="EMBL/GenBank/DDBJ databases">
        <title>Ladona fulva Genome sequencing and assembly.</title>
        <authorList>
            <person name="Murali S."/>
            <person name="Richards S."/>
            <person name="Bandaranaike D."/>
            <person name="Bellair M."/>
            <person name="Blankenburg K."/>
            <person name="Chao H."/>
            <person name="Dinh H."/>
            <person name="Doddapaneni H."/>
            <person name="Dugan-Rocha S."/>
            <person name="Elkadiri S."/>
            <person name="Gnanaolivu R."/>
            <person name="Hernandez B."/>
            <person name="Skinner E."/>
            <person name="Javaid M."/>
            <person name="Lee S."/>
            <person name="Li M."/>
            <person name="Ming W."/>
            <person name="Munidasa M."/>
            <person name="Muniz J."/>
            <person name="Nguyen L."/>
            <person name="Hughes D."/>
            <person name="Osuji N."/>
            <person name="Pu L.-L."/>
            <person name="Puazo M."/>
            <person name="Qu C."/>
            <person name="Quiroz J."/>
            <person name="Raj R."/>
            <person name="Weissenberger G."/>
            <person name="Xin Y."/>
            <person name="Zou X."/>
            <person name="Han Y."/>
            <person name="Worley K."/>
            <person name="Muzny D."/>
            <person name="Gibbs R."/>
        </authorList>
    </citation>
    <scope>NUCLEOTIDE SEQUENCE</scope>
    <source>
        <strain evidence="3">Sampled in the wild</strain>
    </source>
</reference>
<dbReference type="Pfam" id="PF07648">
    <property type="entry name" value="Kazal_2"/>
    <property type="match status" value="1"/>
</dbReference>
<reference evidence="3" key="1">
    <citation type="submission" date="2013-04" db="EMBL/GenBank/DDBJ databases">
        <authorList>
            <person name="Qu J."/>
            <person name="Murali S.C."/>
            <person name="Bandaranaike D."/>
            <person name="Bellair M."/>
            <person name="Blankenburg K."/>
            <person name="Chao H."/>
            <person name="Dinh H."/>
            <person name="Doddapaneni H."/>
            <person name="Downs B."/>
            <person name="Dugan-Rocha S."/>
            <person name="Elkadiri S."/>
            <person name="Gnanaolivu R.D."/>
            <person name="Hernandez B."/>
            <person name="Javaid M."/>
            <person name="Jayaseelan J.C."/>
            <person name="Lee S."/>
            <person name="Li M."/>
            <person name="Ming W."/>
            <person name="Munidasa M."/>
            <person name="Muniz J."/>
            <person name="Nguyen L."/>
            <person name="Ongeri F."/>
            <person name="Osuji N."/>
            <person name="Pu L.-L."/>
            <person name="Puazo M."/>
            <person name="Qu C."/>
            <person name="Quiroz J."/>
            <person name="Raj R."/>
            <person name="Weissenberger G."/>
            <person name="Xin Y."/>
            <person name="Zou X."/>
            <person name="Han Y."/>
            <person name="Richards S."/>
            <person name="Worley K."/>
            <person name="Muzny D."/>
            <person name="Gibbs R."/>
        </authorList>
    </citation>
    <scope>NUCLEOTIDE SEQUENCE</scope>
    <source>
        <strain evidence="3">Sampled in the wild</strain>
    </source>
</reference>
<dbReference type="Gene3D" id="3.30.60.30">
    <property type="match status" value="1"/>
</dbReference>
<protein>
    <recommendedName>
        <fullName evidence="2">Kazal-like domain-containing protein</fullName>
    </recommendedName>
</protein>
<dbReference type="SUPFAM" id="SSF100895">
    <property type="entry name" value="Kazal-type serine protease inhibitors"/>
    <property type="match status" value="1"/>
</dbReference>
<gene>
    <name evidence="3" type="ORF">J437_LFUL003680</name>
</gene>
<feature type="compositionally biased region" description="Polar residues" evidence="1">
    <location>
        <begin position="27"/>
        <end position="52"/>
    </location>
</feature>
<dbReference type="AlphaFoldDB" id="A0A8K0JWY4"/>
<dbReference type="Proteomes" id="UP000792457">
    <property type="component" value="Unassembled WGS sequence"/>
</dbReference>
<dbReference type="CDD" id="cd00104">
    <property type="entry name" value="KAZAL_FS"/>
    <property type="match status" value="1"/>
</dbReference>
<evidence type="ECO:0000259" key="2">
    <source>
        <dbReference type="PROSITE" id="PS51465"/>
    </source>
</evidence>
<keyword evidence="4" id="KW-1185">Reference proteome</keyword>
<proteinExistence type="predicted"/>
<dbReference type="SMART" id="SM00280">
    <property type="entry name" value="KAZAL"/>
    <property type="match status" value="1"/>
</dbReference>
<dbReference type="PROSITE" id="PS51465">
    <property type="entry name" value="KAZAL_2"/>
    <property type="match status" value="1"/>
</dbReference>